<dbReference type="HOGENOM" id="CLU_1442882_0_0_1"/>
<name>W1PTP7_AMBTC</name>
<dbReference type="AlphaFoldDB" id="W1PTP7"/>
<sequence>MEVNTLGLRNPSSSMEVGFGCPWLELENQNFTFLGADMSLVMQNWNQSSPQHQASPSSDYFLHTATGYLQDALVDLKDQCKKRKTLFFPPCSSQATQIHGSPLHNDWNWDLQREVTSDSTVSGEHSNFSLSCLSVEEAFQELKSEERNERLSCVEERISGSLKEERESFGSDEEAKSSHGIITIKRMA</sequence>
<gene>
    <name evidence="2" type="ORF">AMTR_s00024p00134820</name>
</gene>
<keyword evidence="3" id="KW-1185">Reference proteome</keyword>
<protein>
    <submittedName>
        <fullName evidence="2">Uncharacterized protein</fullName>
    </submittedName>
</protein>
<dbReference type="Gramene" id="ERN11081">
    <property type="protein sequence ID" value="ERN11081"/>
    <property type="gene ID" value="AMTR_s00024p00134820"/>
</dbReference>
<feature type="region of interest" description="Disordered" evidence="1">
    <location>
        <begin position="162"/>
        <end position="188"/>
    </location>
</feature>
<evidence type="ECO:0000313" key="2">
    <source>
        <dbReference type="EMBL" id="ERN11081.1"/>
    </source>
</evidence>
<evidence type="ECO:0000313" key="3">
    <source>
        <dbReference type="Proteomes" id="UP000017836"/>
    </source>
</evidence>
<dbReference type="Proteomes" id="UP000017836">
    <property type="component" value="Unassembled WGS sequence"/>
</dbReference>
<proteinExistence type="predicted"/>
<organism evidence="2 3">
    <name type="scientific">Amborella trichopoda</name>
    <dbReference type="NCBI Taxonomy" id="13333"/>
    <lineage>
        <taxon>Eukaryota</taxon>
        <taxon>Viridiplantae</taxon>
        <taxon>Streptophyta</taxon>
        <taxon>Embryophyta</taxon>
        <taxon>Tracheophyta</taxon>
        <taxon>Spermatophyta</taxon>
        <taxon>Magnoliopsida</taxon>
        <taxon>Amborellales</taxon>
        <taxon>Amborellaceae</taxon>
        <taxon>Amborella</taxon>
    </lineage>
</organism>
<feature type="compositionally biased region" description="Basic and acidic residues" evidence="1">
    <location>
        <begin position="162"/>
        <end position="177"/>
    </location>
</feature>
<accession>W1PTP7</accession>
<dbReference type="EMBL" id="KI392710">
    <property type="protein sequence ID" value="ERN11081.1"/>
    <property type="molecule type" value="Genomic_DNA"/>
</dbReference>
<reference evidence="3" key="1">
    <citation type="journal article" date="2013" name="Science">
        <title>The Amborella genome and the evolution of flowering plants.</title>
        <authorList>
            <consortium name="Amborella Genome Project"/>
        </authorList>
    </citation>
    <scope>NUCLEOTIDE SEQUENCE [LARGE SCALE GENOMIC DNA]</scope>
</reference>
<evidence type="ECO:0000256" key="1">
    <source>
        <dbReference type="SAM" id="MobiDB-lite"/>
    </source>
</evidence>